<dbReference type="InterPro" id="IPR025948">
    <property type="entry name" value="HTH-like_dom"/>
</dbReference>
<dbReference type="PANTHER" id="PTHR46889:SF4">
    <property type="entry name" value="TRANSPOSASE INSO FOR INSERTION SEQUENCE ELEMENT IS911B-RELATED"/>
    <property type="match status" value="1"/>
</dbReference>
<evidence type="ECO:0000313" key="5">
    <source>
        <dbReference type="EMBL" id="TWT63828.1"/>
    </source>
</evidence>
<dbReference type="Proteomes" id="UP000316095">
    <property type="component" value="Unassembled WGS sequence"/>
</dbReference>
<dbReference type="Gene3D" id="3.30.420.10">
    <property type="entry name" value="Ribonuclease H-like superfamily/Ribonuclease H"/>
    <property type="match status" value="1"/>
</dbReference>
<protein>
    <submittedName>
        <fullName evidence="2">IS2 transposase TnpB</fullName>
    </submittedName>
</protein>
<sequence>MRFTFIDDHEEDFEVARMCEIFEVSRSGYYTWKNRPMSIRQENQQELTQAMKEIHQETREVYGSPRMHRELLERGYEVSENTVAKLMNQAGIQAKTRKKFKNTTDSNHSRPVAENHLDRQFDAVTKSNEVWLSDITCIWTEEGWLYLAAVLDMYTRKVVGWSMAERMTSDLVVNALRMAVDQEAVSNADLKELTLHSDRGSQYASEDYQQVLTSMGITCSMSRKGNCWDNAPMESFFATLKKELVHHERYKKRSEARSSLFEYIEVFYNRVRKHSALGYLSPAQFVQVT</sequence>
<dbReference type="GO" id="GO:0015074">
    <property type="term" value="P:DNA integration"/>
    <property type="evidence" value="ECO:0007669"/>
    <property type="project" value="InterPro"/>
</dbReference>
<accession>A0A5C5XAC6</accession>
<dbReference type="InterPro" id="IPR001584">
    <property type="entry name" value="Integrase_cat-core"/>
</dbReference>
<dbReference type="AlphaFoldDB" id="A0A5C5XAC6"/>
<feature type="domain" description="Integrase catalytic" evidence="1">
    <location>
        <begin position="107"/>
        <end position="289"/>
    </location>
</feature>
<dbReference type="EMBL" id="SJPG01000001">
    <property type="protein sequence ID" value="TWT63828.1"/>
    <property type="molecule type" value="Genomic_DNA"/>
</dbReference>
<dbReference type="SUPFAM" id="SSF53098">
    <property type="entry name" value="Ribonuclease H-like"/>
    <property type="match status" value="1"/>
</dbReference>
<dbReference type="InterPro" id="IPR050900">
    <property type="entry name" value="Transposase_IS3/IS150/IS904"/>
</dbReference>
<dbReference type="InterPro" id="IPR048020">
    <property type="entry name" value="Transpos_IS3"/>
</dbReference>
<proteinExistence type="predicted"/>
<dbReference type="EMBL" id="SJPG01000001">
    <property type="protein sequence ID" value="TWT61202.1"/>
    <property type="molecule type" value="Genomic_DNA"/>
</dbReference>
<dbReference type="InterPro" id="IPR012337">
    <property type="entry name" value="RNaseH-like_sf"/>
</dbReference>
<reference evidence="2 6" key="1">
    <citation type="submission" date="2019-02" db="EMBL/GenBank/DDBJ databases">
        <title>Deep-cultivation of Planctomycetes and their phenomic and genomic characterization uncovers novel biology.</title>
        <authorList>
            <person name="Wiegand S."/>
            <person name="Jogler M."/>
            <person name="Boedeker C."/>
            <person name="Pinto D."/>
            <person name="Vollmers J."/>
            <person name="Rivas-Marin E."/>
            <person name="Kohn T."/>
            <person name="Peeters S.H."/>
            <person name="Heuer A."/>
            <person name="Rast P."/>
            <person name="Oberbeckmann S."/>
            <person name="Bunk B."/>
            <person name="Jeske O."/>
            <person name="Meyerdierks A."/>
            <person name="Storesund J.E."/>
            <person name="Kallscheuer N."/>
            <person name="Luecker S."/>
            <person name="Lage O.M."/>
            <person name="Pohl T."/>
            <person name="Merkel B.J."/>
            <person name="Hornburger P."/>
            <person name="Mueller R.-W."/>
            <person name="Bruemmer F."/>
            <person name="Labrenz M."/>
            <person name="Spormann A.M."/>
            <person name="Op Den Camp H."/>
            <person name="Overmann J."/>
            <person name="Amann R."/>
            <person name="Jetten M.S.M."/>
            <person name="Mascher T."/>
            <person name="Medema M.H."/>
            <person name="Devos D.P."/>
            <person name="Kaster A.-K."/>
            <person name="Ovreas L."/>
            <person name="Rohde M."/>
            <person name="Galperin M.Y."/>
            <person name="Jogler C."/>
        </authorList>
    </citation>
    <scope>NUCLEOTIDE SEQUENCE [LARGE SCALE GENOMIC DNA]</scope>
    <source>
        <strain evidence="2 6">Pan54</strain>
    </source>
</reference>
<evidence type="ECO:0000259" key="1">
    <source>
        <dbReference type="PROSITE" id="PS50994"/>
    </source>
</evidence>
<gene>
    <name evidence="2" type="ORF">Pan54_04380</name>
    <name evidence="3" type="ORF">Pan54_19370</name>
    <name evidence="4" type="ORF">Pan54_35790</name>
    <name evidence="5" type="ORF">Pan54_45870</name>
</gene>
<evidence type="ECO:0000313" key="2">
    <source>
        <dbReference type="EMBL" id="TWT59728.1"/>
    </source>
</evidence>
<dbReference type="Pfam" id="PF13333">
    <property type="entry name" value="rve_2"/>
    <property type="match status" value="1"/>
</dbReference>
<name>A0A5C5XAC6_9PLAN</name>
<evidence type="ECO:0000313" key="3">
    <source>
        <dbReference type="EMBL" id="TWT61202.1"/>
    </source>
</evidence>
<dbReference type="PROSITE" id="PS50994">
    <property type="entry name" value="INTEGRASE"/>
    <property type="match status" value="1"/>
</dbReference>
<dbReference type="EMBL" id="SJPG01000001">
    <property type="protein sequence ID" value="TWT62833.1"/>
    <property type="molecule type" value="Genomic_DNA"/>
</dbReference>
<dbReference type="InterPro" id="IPR036397">
    <property type="entry name" value="RNaseH_sf"/>
</dbReference>
<evidence type="ECO:0000313" key="6">
    <source>
        <dbReference type="Proteomes" id="UP000316095"/>
    </source>
</evidence>
<dbReference type="GO" id="GO:0003676">
    <property type="term" value="F:nucleic acid binding"/>
    <property type="evidence" value="ECO:0007669"/>
    <property type="project" value="InterPro"/>
</dbReference>
<evidence type="ECO:0000313" key="4">
    <source>
        <dbReference type="EMBL" id="TWT62833.1"/>
    </source>
</evidence>
<dbReference type="PANTHER" id="PTHR46889">
    <property type="entry name" value="TRANSPOSASE INSF FOR INSERTION SEQUENCE IS3B-RELATED"/>
    <property type="match status" value="1"/>
</dbReference>
<dbReference type="Pfam" id="PF13276">
    <property type="entry name" value="HTH_21"/>
    <property type="match status" value="1"/>
</dbReference>
<dbReference type="EMBL" id="SJPG01000001">
    <property type="protein sequence ID" value="TWT59728.1"/>
    <property type="molecule type" value="Genomic_DNA"/>
</dbReference>
<dbReference type="Pfam" id="PF00665">
    <property type="entry name" value="rve"/>
    <property type="match status" value="1"/>
</dbReference>
<organism evidence="2 6">
    <name type="scientific">Rubinisphaera italica</name>
    <dbReference type="NCBI Taxonomy" id="2527969"/>
    <lineage>
        <taxon>Bacteria</taxon>
        <taxon>Pseudomonadati</taxon>
        <taxon>Planctomycetota</taxon>
        <taxon>Planctomycetia</taxon>
        <taxon>Planctomycetales</taxon>
        <taxon>Planctomycetaceae</taxon>
        <taxon>Rubinisphaera</taxon>
    </lineage>
</organism>
<comment type="caution">
    <text evidence="2">The sequence shown here is derived from an EMBL/GenBank/DDBJ whole genome shotgun (WGS) entry which is preliminary data.</text>
</comment>
<dbReference type="NCBIfam" id="NF033516">
    <property type="entry name" value="transpos_IS3"/>
    <property type="match status" value="1"/>
</dbReference>
<keyword evidence="6" id="KW-1185">Reference proteome</keyword>